<comment type="cofactor">
    <cofactor evidence="1">
        <name>FAD</name>
        <dbReference type="ChEBI" id="CHEBI:57692"/>
    </cofactor>
</comment>
<evidence type="ECO:0000256" key="3">
    <source>
        <dbReference type="ARBA" id="ARBA00022630"/>
    </source>
</evidence>
<keyword evidence="3" id="KW-0285">Flavoprotein</keyword>
<sequence>MANNALIKDFEALLGPENVFSSEADRQSYSYDSAVLAPVVPSLVVRPTTCEQLGQCVKKLYDNGIPMTVRGAGTNLSGGVIPDAPDTVVILTNGLNRILEINENDLYAVVEPGVITAQFAAAVEKRGLFYPPDPGSQSVSTIGGNIAENAGGLRGLKYGVTKDYVMGVEFFDATGEVVKSGSRTVKCVTGYNLAGMLTQSEGTLGVISQAVLKLVPPPKAAKALMAVFDDLQKAAEAVAGIIAAHVVPCTLEFLDNNTIVRVDDFTHAGLPREAAAILLIEVDGHPAQVADDAEAVERVLRASGATAVHVARDAAEKNKLWEARRMALPVLARARPTTILEDATVPRSQIPAMMRVVTDIAAKYRVEVGTFGHAGDGNLHPTFLCDKRDADEFARVEAAIDEMFEAAIGLHGTLSGEHGIGTAKAKWLEKETSRGTILFSQRLRRALDPKGLLNPTKLVSIRGGAR</sequence>
<keyword evidence="4" id="KW-0274">FAD</keyword>
<dbReference type="Gene3D" id="1.10.45.10">
    <property type="entry name" value="Vanillyl-alcohol Oxidase, Chain A, domain 4"/>
    <property type="match status" value="1"/>
</dbReference>
<dbReference type="InterPro" id="IPR006094">
    <property type="entry name" value="Oxid_FAD_bind_N"/>
</dbReference>
<dbReference type="PANTHER" id="PTHR42934:SF2">
    <property type="entry name" value="GLYCOLATE OXIDASE SUBUNIT GLCD"/>
    <property type="match status" value="1"/>
</dbReference>
<evidence type="ECO:0000259" key="6">
    <source>
        <dbReference type="PROSITE" id="PS51387"/>
    </source>
</evidence>
<evidence type="ECO:0000313" key="8">
    <source>
        <dbReference type="Proteomes" id="UP000823821"/>
    </source>
</evidence>
<dbReference type="Pfam" id="PF02913">
    <property type="entry name" value="FAD-oxidase_C"/>
    <property type="match status" value="1"/>
</dbReference>
<dbReference type="Proteomes" id="UP000823821">
    <property type="component" value="Unassembled WGS sequence"/>
</dbReference>
<dbReference type="Gene3D" id="3.30.70.2740">
    <property type="match status" value="1"/>
</dbReference>
<dbReference type="GO" id="GO:0071949">
    <property type="term" value="F:FAD binding"/>
    <property type="evidence" value="ECO:0007669"/>
    <property type="project" value="InterPro"/>
</dbReference>
<dbReference type="InterPro" id="IPR016171">
    <property type="entry name" value="Vanillyl_alc_oxidase_C-sub2"/>
</dbReference>
<comment type="similarity">
    <text evidence="2">Belongs to the FAD-binding oxidoreductase/transferase type 4 family.</text>
</comment>
<dbReference type="InterPro" id="IPR016166">
    <property type="entry name" value="FAD-bd_PCMH"/>
</dbReference>
<comment type="caution">
    <text evidence="7">The sequence shown here is derived from an EMBL/GenBank/DDBJ whole genome shotgun (WGS) entry which is preliminary data.</text>
</comment>
<proteinExistence type="inferred from homology"/>
<dbReference type="FunFam" id="3.30.70.2740:FF:000001">
    <property type="entry name" value="D-lactate dehydrogenase mitochondrial"/>
    <property type="match status" value="1"/>
</dbReference>
<evidence type="ECO:0000256" key="4">
    <source>
        <dbReference type="ARBA" id="ARBA00022827"/>
    </source>
</evidence>
<dbReference type="PANTHER" id="PTHR42934">
    <property type="entry name" value="GLYCOLATE OXIDASE SUBUNIT GLCD"/>
    <property type="match status" value="1"/>
</dbReference>
<keyword evidence="5" id="KW-0560">Oxidoreductase</keyword>
<dbReference type="EMBL" id="DWZD01000020">
    <property type="protein sequence ID" value="HJA78610.1"/>
    <property type="molecule type" value="Genomic_DNA"/>
</dbReference>
<dbReference type="AlphaFoldDB" id="A0A9D2HM66"/>
<evidence type="ECO:0000256" key="2">
    <source>
        <dbReference type="ARBA" id="ARBA00008000"/>
    </source>
</evidence>
<evidence type="ECO:0000313" key="7">
    <source>
        <dbReference type="EMBL" id="HJA78610.1"/>
    </source>
</evidence>
<organism evidence="7 8">
    <name type="scientific">Candidatus Desulfovibrio intestinavium</name>
    <dbReference type="NCBI Taxonomy" id="2838534"/>
    <lineage>
        <taxon>Bacteria</taxon>
        <taxon>Pseudomonadati</taxon>
        <taxon>Thermodesulfobacteriota</taxon>
        <taxon>Desulfovibrionia</taxon>
        <taxon>Desulfovibrionales</taxon>
        <taxon>Desulfovibrionaceae</taxon>
        <taxon>Desulfovibrio</taxon>
    </lineage>
</organism>
<dbReference type="FunFam" id="1.10.45.10:FF:000001">
    <property type="entry name" value="D-lactate dehydrogenase mitochondrial"/>
    <property type="match status" value="1"/>
</dbReference>
<reference evidence="7" key="2">
    <citation type="submission" date="2021-04" db="EMBL/GenBank/DDBJ databases">
        <authorList>
            <person name="Gilroy R."/>
        </authorList>
    </citation>
    <scope>NUCLEOTIDE SEQUENCE</scope>
    <source>
        <strain evidence="7">5032</strain>
    </source>
</reference>
<dbReference type="SUPFAM" id="SSF56176">
    <property type="entry name" value="FAD-binding/transporter-associated domain-like"/>
    <property type="match status" value="1"/>
</dbReference>
<dbReference type="InterPro" id="IPR016164">
    <property type="entry name" value="FAD-linked_Oxase-like_C"/>
</dbReference>
<dbReference type="GO" id="GO:0016491">
    <property type="term" value="F:oxidoreductase activity"/>
    <property type="evidence" value="ECO:0007669"/>
    <property type="project" value="UniProtKB-KW"/>
</dbReference>
<feature type="domain" description="FAD-binding PCMH-type" evidence="6">
    <location>
        <begin position="37"/>
        <end position="217"/>
    </location>
</feature>
<evidence type="ECO:0000256" key="5">
    <source>
        <dbReference type="ARBA" id="ARBA00023002"/>
    </source>
</evidence>
<dbReference type="SUPFAM" id="SSF55103">
    <property type="entry name" value="FAD-linked oxidases, C-terminal domain"/>
    <property type="match status" value="1"/>
</dbReference>
<dbReference type="InterPro" id="IPR051914">
    <property type="entry name" value="FAD-linked_OxidoTrans_Type4"/>
</dbReference>
<evidence type="ECO:0000256" key="1">
    <source>
        <dbReference type="ARBA" id="ARBA00001974"/>
    </source>
</evidence>
<accession>A0A9D2HM66</accession>
<dbReference type="InterPro" id="IPR016169">
    <property type="entry name" value="FAD-bd_PCMH_sub2"/>
</dbReference>
<protein>
    <submittedName>
        <fullName evidence="7">FAD-binding protein</fullName>
    </submittedName>
</protein>
<name>A0A9D2HM66_9BACT</name>
<dbReference type="InterPro" id="IPR036318">
    <property type="entry name" value="FAD-bd_PCMH-like_sf"/>
</dbReference>
<dbReference type="Pfam" id="PF01565">
    <property type="entry name" value="FAD_binding_4"/>
    <property type="match status" value="1"/>
</dbReference>
<dbReference type="InterPro" id="IPR004113">
    <property type="entry name" value="FAD-bd_oxidored_4_C"/>
</dbReference>
<dbReference type="PROSITE" id="PS51387">
    <property type="entry name" value="FAD_PCMH"/>
    <property type="match status" value="1"/>
</dbReference>
<reference evidence="7" key="1">
    <citation type="journal article" date="2021" name="PeerJ">
        <title>Extensive microbial diversity within the chicken gut microbiome revealed by metagenomics and culture.</title>
        <authorList>
            <person name="Gilroy R."/>
            <person name="Ravi A."/>
            <person name="Getino M."/>
            <person name="Pursley I."/>
            <person name="Horton D.L."/>
            <person name="Alikhan N.F."/>
            <person name="Baker D."/>
            <person name="Gharbi K."/>
            <person name="Hall N."/>
            <person name="Watson M."/>
            <person name="Adriaenssens E.M."/>
            <person name="Foster-Nyarko E."/>
            <person name="Jarju S."/>
            <person name="Secka A."/>
            <person name="Antonio M."/>
            <person name="Oren A."/>
            <person name="Chaudhuri R.R."/>
            <person name="La Ragione R."/>
            <person name="Hildebrand F."/>
            <person name="Pallen M.J."/>
        </authorList>
    </citation>
    <scope>NUCLEOTIDE SEQUENCE</scope>
    <source>
        <strain evidence="7">5032</strain>
    </source>
</reference>
<gene>
    <name evidence="7" type="ORF">H9784_03415</name>
</gene>
<dbReference type="Gene3D" id="3.30.465.10">
    <property type="match status" value="1"/>
</dbReference>